<reference evidence="5 6" key="1">
    <citation type="submission" date="2018-01" db="EMBL/GenBank/DDBJ databases">
        <title>Genome characterization of the sugarcane-associated fungus Trichoderma ghanense CCMA-1212 and their application in lignocelulose bioconversion.</title>
        <authorList>
            <person name="Steindorff A.S."/>
            <person name="Mendes T.D."/>
            <person name="Vilela E.S.D."/>
            <person name="Rodrigues D.S."/>
            <person name="Formighieri E.F."/>
            <person name="Melo I.S."/>
            <person name="Favaro L.C.L."/>
        </authorList>
    </citation>
    <scope>NUCLEOTIDE SEQUENCE [LARGE SCALE GENOMIC DNA]</scope>
    <source>
        <strain evidence="5 6">CCMA-1212</strain>
    </source>
</reference>
<protein>
    <recommendedName>
        <fullName evidence="7">Tail specific protease domain-containing protein</fullName>
    </recommendedName>
</protein>
<evidence type="ECO:0000256" key="1">
    <source>
        <dbReference type="SAM" id="MobiDB-lite"/>
    </source>
</evidence>
<dbReference type="Pfam" id="PF03572">
    <property type="entry name" value="Peptidase_S41"/>
    <property type="match status" value="1"/>
</dbReference>
<dbReference type="PANTHER" id="PTHR37049">
    <property type="entry name" value="PEPTIDASE S41 FAMILY PROTEIN"/>
    <property type="match status" value="1"/>
</dbReference>
<proteinExistence type="predicted"/>
<feature type="domain" description="CPAF-like PDZ" evidence="4">
    <location>
        <begin position="150"/>
        <end position="269"/>
    </location>
</feature>
<name>A0ABY2HF87_9HYPO</name>
<feature type="region of interest" description="Disordered" evidence="1">
    <location>
        <begin position="694"/>
        <end position="737"/>
    </location>
</feature>
<dbReference type="InterPro" id="IPR056186">
    <property type="entry name" value="PDZ_CPAF-rel"/>
</dbReference>
<evidence type="ECO:0000259" key="4">
    <source>
        <dbReference type="Pfam" id="PF23658"/>
    </source>
</evidence>
<comment type="caution">
    <text evidence="5">The sequence shown here is derived from an EMBL/GenBank/DDBJ whole genome shotgun (WGS) entry which is preliminary data.</text>
</comment>
<dbReference type="InterPro" id="IPR029045">
    <property type="entry name" value="ClpP/crotonase-like_dom_sf"/>
</dbReference>
<feature type="signal peptide" evidence="2">
    <location>
        <begin position="1"/>
        <end position="19"/>
    </location>
</feature>
<keyword evidence="6" id="KW-1185">Reference proteome</keyword>
<dbReference type="Gene3D" id="3.90.226.10">
    <property type="entry name" value="2-enoyl-CoA Hydratase, Chain A, domain 1"/>
    <property type="match status" value="1"/>
</dbReference>
<evidence type="ECO:0000313" key="5">
    <source>
        <dbReference type="EMBL" id="TFB06918.1"/>
    </source>
</evidence>
<dbReference type="Proteomes" id="UP001642720">
    <property type="component" value="Unassembled WGS sequence"/>
</dbReference>
<feature type="compositionally biased region" description="Basic and acidic residues" evidence="1">
    <location>
        <begin position="298"/>
        <end position="315"/>
    </location>
</feature>
<organism evidence="5 6">
    <name type="scientific">Trichoderma ghanense</name>
    <dbReference type="NCBI Taxonomy" id="65468"/>
    <lineage>
        <taxon>Eukaryota</taxon>
        <taxon>Fungi</taxon>
        <taxon>Dikarya</taxon>
        <taxon>Ascomycota</taxon>
        <taxon>Pezizomycotina</taxon>
        <taxon>Sordariomycetes</taxon>
        <taxon>Hypocreomycetidae</taxon>
        <taxon>Hypocreales</taxon>
        <taxon>Hypocreaceae</taxon>
        <taxon>Trichoderma</taxon>
    </lineage>
</organism>
<evidence type="ECO:0000256" key="2">
    <source>
        <dbReference type="SAM" id="SignalP"/>
    </source>
</evidence>
<feature type="compositionally biased region" description="Acidic residues" evidence="1">
    <location>
        <begin position="714"/>
        <end position="725"/>
    </location>
</feature>
<feature type="domain" description="Tail specific protease" evidence="3">
    <location>
        <begin position="344"/>
        <end position="542"/>
    </location>
</feature>
<dbReference type="SUPFAM" id="SSF52096">
    <property type="entry name" value="ClpP/crotonase"/>
    <property type="match status" value="1"/>
</dbReference>
<gene>
    <name evidence="5" type="ORF">CCMA1212_001301</name>
</gene>
<sequence>MGWLSRLSAVAALATTALAAEASTSSKSSTAAEPCAQIAKLVKAGAPSFSSQLAVACLQSTPFKSDLAVSFVDEVRKYLEWHSTTEILRNPPPGALSATVDLFGGLANIRDRASANLYKSQYDFDADLFHLLSFANDGHLVIVPCSLVFNFRSAVRLASLSSNGIEVPRLYTLGDGKLLAQGNKDVSPVTLINGVGAEAFTEQFSETIGLQDPDARYNYMMTNVPIARDGNEAPGGYSAFPTFPGMHDFNLTYANGTQQSIPLTADVSSRLGTDFTFQTGDELWDAACKPKPASSDDSSQKKRADSSSSAKEKPAPETYPKPIVKDPFNLIIGYLPDDKGLEDVAVLTVPTFETQDLASGIPTNEIANFALEAQDFVLKAVAAGKSKIIIDVTNNGGGVVASGFGLVSVFFPNMTIFSATRFRSTPGTQFLVETISRFPGSAADPDLAQSGYFVPGLVKPDQKSTFDSAEDFLGPFDVLGVPSTAIVAENNFALTNETLNPINIYGQGGILNGTTPPFAPENIVILTDGRCSSTCTIFVNHMIPYGVRVVTTGGRPQAGPMQGIGGVKGAQVLAFSDIAGAFVAAQTLVQNATDSKKPLFTDKEMSVFSPYIPLQLEDLPLRLTGGSVNFRNAFSPFDDQTPTQFVYQAADCRLFYTAEALIKPESLWVNVADSIWGDADCVFTSAPRKAIKSAGTKTDSSKAAATSAVSGSTDESDEVEQDDTEASAPKKKKTKAPAHKALGLLLAMAEGLRG</sequence>
<evidence type="ECO:0000313" key="6">
    <source>
        <dbReference type="Proteomes" id="UP001642720"/>
    </source>
</evidence>
<dbReference type="InterPro" id="IPR052766">
    <property type="entry name" value="S41A_metabolite_peptidase"/>
</dbReference>
<evidence type="ECO:0008006" key="7">
    <source>
        <dbReference type="Google" id="ProtNLM"/>
    </source>
</evidence>
<feature type="compositionally biased region" description="Low complexity" evidence="1">
    <location>
        <begin position="694"/>
        <end position="713"/>
    </location>
</feature>
<dbReference type="EMBL" id="PPTA01000001">
    <property type="protein sequence ID" value="TFB06918.1"/>
    <property type="molecule type" value="Genomic_DNA"/>
</dbReference>
<dbReference type="Pfam" id="PF23658">
    <property type="entry name" value="PDZ_CPAF_rel"/>
    <property type="match status" value="1"/>
</dbReference>
<keyword evidence="2" id="KW-0732">Signal</keyword>
<accession>A0ABY2HF87</accession>
<dbReference type="PANTHER" id="PTHR37049:SF4">
    <property type="entry name" value="RHODANESE DOMAIN-CONTAINING PROTEIN"/>
    <property type="match status" value="1"/>
</dbReference>
<feature type="chain" id="PRO_5047468403" description="Tail specific protease domain-containing protein" evidence="2">
    <location>
        <begin position="20"/>
        <end position="754"/>
    </location>
</feature>
<feature type="region of interest" description="Disordered" evidence="1">
    <location>
        <begin position="286"/>
        <end position="321"/>
    </location>
</feature>
<dbReference type="GeneID" id="300573184"/>
<evidence type="ECO:0000259" key="3">
    <source>
        <dbReference type="Pfam" id="PF03572"/>
    </source>
</evidence>
<dbReference type="RefSeq" id="XP_073563119.1">
    <property type="nucleotide sequence ID" value="XM_073698734.1"/>
</dbReference>
<dbReference type="InterPro" id="IPR005151">
    <property type="entry name" value="Tail-specific_protease"/>
</dbReference>